<feature type="binding site" evidence="6">
    <location>
        <position position="155"/>
    </location>
    <ligand>
        <name>Zn(2+)</name>
        <dbReference type="ChEBI" id="CHEBI:29105"/>
        <note>structural</note>
    </ligand>
</feature>
<feature type="binding site" evidence="6">
    <location>
        <position position="61"/>
    </location>
    <ligand>
        <name>AMP</name>
        <dbReference type="ChEBI" id="CHEBI:456215"/>
    </ligand>
</feature>
<dbReference type="GO" id="GO:0005524">
    <property type="term" value="F:ATP binding"/>
    <property type="evidence" value="ECO:0007669"/>
    <property type="project" value="UniProtKB-UniRule"/>
</dbReference>
<feature type="binding site" evidence="6">
    <location>
        <begin position="111"/>
        <end position="114"/>
    </location>
    <ligand>
        <name>AMP</name>
        <dbReference type="ChEBI" id="CHEBI:456215"/>
    </ligand>
</feature>
<reference evidence="10 11" key="1">
    <citation type="submission" date="2019-01" db="EMBL/GenBank/DDBJ databases">
        <authorList>
            <consortium name="Pathogen Informatics"/>
        </authorList>
    </citation>
    <scope>NUCLEOTIDE SEQUENCE [LARGE SCALE GENOMIC DNA]</scope>
    <source>
        <strain evidence="10 11">NCTC10184</strain>
    </source>
</reference>
<sequence>MIVSACRSQKNTTNDTPCNCVKTPLPNLVFMGPPGVGKGTVAALLASEQNLVHVSTGNIFREEMAANSELGRKAREYVDNGLYVPDSVTNEMVRKKLNTLMAANQRVILDGYPRTLEQVNFLNNISGFNYQVIELTTSEEIILQRLGGRRFCPQCGKSFNIYSMPSQKGDHCDNCDALLATRKDDSKENIIVRQKVYHEQTQPLLNYYKQTQQLHTFDASKDAQTTKNEILKYLQTL</sequence>
<evidence type="ECO:0000256" key="4">
    <source>
        <dbReference type="ARBA" id="ARBA00022777"/>
    </source>
</evidence>
<dbReference type="InterPro" id="IPR006259">
    <property type="entry name" value="Adenyl_kin_sub"/>
</dbReference>
<dbReference type="CDD" id="cd01428">
    <property type="entry name" value="ADK"/>
    <property type="match status" value="1"/>
</dbReference>
<keyword evidence="2 6" id="KW-0545">Nucleotide biosynthesis</keyword>
<feature type="binding site" evidence="6">
    <location>
        <position position="193"/>
    </location>
    <ligand>
        <name>AMP</name>
        <dbReference type="ChEBI" id="CHEBI:456215"/>
    </ligand>
</feature>
<feature type="binding site" evidence="6">
    <location>
        <position position="182"/>
    </location>
    <ligand>
        <name>AMP</name>
        <dbReference type="ChEBI" id="CHEBI:456215"/>
    </ligand>
</feature>
<comment type="catalytic activity">
    <reaction evidence="6 8">
        <text>AMP + ATP = 2 ADP</text>
        <dbReference type="Rhea" id="RHEA:12973"/>
        <dbReference type="ChEBI" id="CHEBI:30616"/>
        <dbReference type="ChEBI" id="CHEBI:456215"/>
        <dbReference type="ChEBI" id="CHEBI:456216"/>
        <dbReference type="EC" id="2.7.4.3"/>
    </reaction>
</comment>
<accession>A0A449BAS0</accession>
<comment type="domain">
    <text evidence="6">Consists of three domains, a large central CORE domain and two small peripheral domains, NMPbind and LID, which undergo movements during catalysis. The LID domain closes over the site of phosphoryl transfer upon ATP binding. Assembling and dissambling the active center during each catalytic cycle provides an effective means to prevent ATP hydrolysis. Some bacteria have evolved a zinc-coordinating structure that stabilizes the LID domain.</text>
</comment>
<dbReference type="GO" id="GO:0008270">
    <property type="term" value="F:zinc ion binding"/>
    <property type="evidence" value="ECO:0007669"/>
    <property type="project" value="UniProtKB-UniRule"/>
</dbReference>
<feature type="binding site" evidence="6">
    <location>
        <position position="149"/>
    </location>
    <ligand>
        <name>ATP</name>
        <dbReference type="ChEBI" id="CHEBI:30616"/>
    </ligand>
</feature>
<keyword evidence="1 6" id="KW-0808">Transferase</keyword>
<dbReference type="PROSITE" id="PS00113">
    <property type="entry name" value="ADENYLATE_KINASE"/>
    <property type="match status" value="1"/>
</dbReference>
<feature type="binding site" evidence="6">
    <location>
        <position position="152"/>
    </location>
    <ligand>
        <name>Zn(2+)</name>
        <dbReference type="ChEBI" id="CHEBI:29105"/>
        <note>structural</note>
    </ligand>
</feature>
<feature type="binding site" evidence="6">
    <location>
        <begin position="158"/>
        <end position="159"/>
    </location>
    <ligand>
        <name>ATP</name>
        <dbReference type="ChEBI" id="CHEBI:30616"/>
    </ligand>
</feature>
<dbReference type="EMBL" id="LR215043">
    <property type="protein sequence ID" value="VEU78296.1"/>
    <property type="molecule type" value="Genomic_DNA"/>
</dbReference>
<comment type="subcellular location">
    <subcellularLocation>
        <location evidence="6 8">Cytoplasm</location>
    </subcellularLocation>
</comment>
<keyword evidence="11" id="KW-1185">Reference proteome</keyword>
<evidence type="ECO:0000313" key="11">
    <source>
        <dbReference type="Proteomes" id="UP000290876"/>
    </source>
</evidence>
<evidence type="ECO:0000313" key="10">
    <source>
        <dbReference type="EMBL" id="VEU78296.1"/>
    </source>
</evidence>
<feature type="binding site" evidence="6">
    <location>
        <position position="56"/>
    </location>
    <ligand>
        <name>AMP</name>
        <dbReference type="ChEBI" id="CHEBI:456215"/>
    </ligand>
</feature>
<feature type="region of interest" description="NMP" evidence="6">
    <location>
        <begin position="55"/>
        <end position="84"/>
    </location>
</feature>
<dbReference type="HAMAP" id="MF_00235">
    <property type="entry name" value="Adenylate_kinase_Adk"/>
    <property type="match status" value="1"/>
</dbReference>
<keyword evidence="6" id="KW-0963">Cytoplasm</keyword>
<dbReference type="PRINTS" id="PR00094">
    <property type="entry name" value="ADENYLTKNASE"/>
</dbReference>
<dbReference type="InterPro" id="IPR033690">
    <property type="entry name" value="Adenylat_kinase_CS"/>
</dbReference>
<feature type="binding site" evidence="6">
    <location>
        <position position="172"/>
    </location>
    <ligand>
        <name>Zn(2+)</name>
        <dbReference type="ChEBI" id="CHEBI:29105"/>
        <note>structural</note>
    </ligand>
</feature>
<keyword evidence="3 6" id="KW-0547">Nucleotide-binding</keyword>
<proteinExistence type="inferred from homology"/>
<dbReference type="InterPro" id="IPR007862">
    <property type="entry name" value="Adenylate_kinase_lid-dom"/>
</dbReference>
<dbReference type="Pfam" id="PF00406">
    <property type="entry name" value="ADK"/>
    <property type="match status" value="1"/>
</dbReference>
<dbReference type="PANTHER" id="PTHR23359">
    <property type="entry name" value="NUCLEOTIDE KINASE"/>
    <property type="match status" value="1"/>
</dbReference>
<keyword evidence="6" id="KW-0862">Zinc</keyword>
<evidence type="ECO:0000256" key="8">
    <source>
        <dbReference type="RuleBase" id="RU003331"/>
    </source>
</evidence>
<evidence type="ECO:0000259" key="9">
    <source>
        <dbReference type="Pfam" id="PF05191"/>
    </source>
</evidence>
<dbReference type="GO" id="GO:0004017">
    <property type="term" value="F:AMP kinase activity"/>
    <property type="evidence" value="ECO:0007669"/>
    <property type="project" value="UniProtKB-UniRule"/>
</dbReference>
<gene>
    <name evidence="6 10" type="primary">adk</name>
    <name evidence="10" type="ORF">NCTC10184_00535</name>
</gene>
<name>A0A449BAS0_9BACT</name>
<dbReference type="RefSeq" id="WP_318024541.1">
    <property type="nucleotide sequence ID" value="NZ_LR215043.1"/>
</dbReference>
<comment type="function">
    <text evidence="6">Catalyzes the reversible transfer of the terminal phosphate group between ATP and AMP. Plays an important role in cellular energy homeostasis and in adenine nucleotide metabolism.</text>
</comment>
<dbReference type="InterPro" id="IPR036193">
    <property type="entry name" value="ADK_active_lid_dom_sf"/>
</dbReference>
<keyword evidence="6" id="KW-0479">Metal-binding</keyword>
<dbReference type="GO" id="GO:0005737">
    <property type="term" value="C:cytoplasm"/>
    <property type="evidence" value="ECO:0007669"/>
    <property type="project" value="UniProtKB-SubCell"/>
</dbReference>
<comment type="pathway">
    <text evidence="6">Purine metabolism; AMP biosynthesis via salvage pathway; AMP from ADP: step 1/1.</text>
</comment>
<dbReference type="SUPFAM" id="SSF57774">
    <property type="entry name" value="Microbial and mitochondrial ADK, insert 'zinc finger' domain"/>
    <property type="match status" value="1"/>
</dbReference>
<keyword evidence="4 6" id="KW-0418">Kinase</keyword>
<dbReference type="InterPro" id="IPR000850">
    <property type="entry name" value="Adenylat/UMP-CMP_kin"/>
</dbReference>
<evidence type="ECO:0000256" key="3">
    <source>
        <dbReference type="ARBA" id="ARBA00022741"/>
    </source>
</evidence>
<dbReference type="Gene3D" id="3.40.50.300">
    <property type="entry name" value="P-loop containing nucleotide triphosphate hydrolases"/>
    <property type="match status" value="1"/>
</dbReference>
<feature type="binding site" evidence="6">
    <location>
        <begin position="35"/>
        <end position="40"/>
    </location>
    <ligand>
        <name>ATP</name>
        <dbReference type="ChEBI" id="CHEBI:30616"/>
    </ligand>
</feature>
<protein>
    <recommendedName>
        <fullName evidence="6 8">Adenylate kinase</fullName>
        <shortName evidence="6">AK</shortName>
        <ecNumber evidence="6 8">2.7.4.3</ecNumber>
    </recommendedName>
    <alternativeName>
        <fullName evidence="6">ATP-AMP transphosphorylase</fullName>
    </alternativeName>
    <alternativeName>
        <fullName evidence="6">ATP:AMP phosphotransferase</fullName>
    </alternativeName>
    <alternativeName>
        <fullName evidence="6">Adenylate monophosphate kinase</fullName>
    </alternativeName>
</protein>
<evidence type="ECO:0000256" key="1">
    <source>
        <dbReference type="ARBA" id="ARBA00022679"/>
    </source>
</evidence>
<feature type="binding site" evidence="6">
    <location>
        <position position="175"/>
    </location>
    <ligand>
        <name>Zn(2+)</name>
        <dbReference type="ChEBI" id="CHEBI:29105"/>
        <note>structural</note>
    </ligand>
</feature>
<dbReference type="NCBIfam" id="TIGR01351">
    <property type="entry name" value="adk"/>
    <property type="match status" value="1"/>
</dbReference>
<dbReference type="AlphaFoldDB" id="A0A449BAS0"/>
<keyword evidence="5 6" id="KW-0067">ATP-binding</keyword>
<dbReference type="InterPro" id="IPR027417">
    <property type="entry name" value="P-loop_NTPase"/>
</dbReference>
<feature type="region of interest" description="LID" evidence="6">
    <location>
        <begin position="148"/>
        <end position="185"/>
    </location>
</feature>
<feature type="binding site" evidence="6">
    <location>
        <position position="221"/>
    </location>
    <ligand>
        <name>ATP</name>
        <dbReference type="ChEBI" id="CHEBI:30616"/>
    </ligand>
</feature>
<dbReference type="Proteomes" id="UP000290876">
    <property type="component" value="Chromosome"/>
</dbReference>
<dbReference type="KEGG" id="mcob:NCTC10184_00535"/>
<dbReference type="SUPFAM" id="SSF52540">
    <property type="entry name" value="P-loop containing nucleoside triphosphate hydrolases"/>
    <property type="match status" value="1"/>
</dbReference>
<evidence type="ECO:0000256" key="5">
    <source>
        <dbReference type="ARBA" id="ARBA00022840"/>
    </source>
</evidence>
<feature type="binding site" evidence="6">
    <location>
        <begin position="82"/>
        <end position="84"/>
    </location>
    <ligand>
        <name>AMP</name>
        <dbReference type="ChEBI" id="CHEBI:456215"/>
    </ligand>
</feature>
<dbReference type="UniPathway" id="UPA00588">
    <property type="reaction ID" value="UER00649"/>
</dbReference>
<evidence type="ECO:0000256" key="2">
    <source>
        <dbReference type="ARBA" id="ARBA00022727"/>
    </source>
</evidence>
<organism evidence="10 11">
    <name type="scientific">Mycoplasmopsis columbinasalis</name>
    <dbReference type="NCBI Taxonomy" id="114880"/>
    <lineage>
        <taxon>Bacteria</taxon>
        <taxon>Bacillati</taxon>
        <taxon>Mycoplasmatota</taxon>
        <taxon>Mycoplasmoidales</taxon>
        <taxon>Metamycoplasmataceae</taxon>
        <taxon>Mycoplasmopsis</taxon>
    </lineage>
</organism>
<feature type="binding site" evidence="6">
    <location>
        <position position="118"/>
    </location>
    <ligand>
        <name>AMP</name>
        <dbReference type="ChEBI" id="CHEBI:456215"/>
    </ligand>
</feature>
<dbReference type="Pfam" id="PF05191">
    <property type="entry name" value="ADK_lid"/>
    <property type="match status" value="1"/>
</dbReference>
<comment type="similarity">
    <text evidence="6 7">Belongs to the adenylate kinase family.</text>
</comment>
<comment type="subunit">
    <text evidence="6 8">Monomer.</text>
</comment>
<feature type="domain" description="Adenylate kinase active site lid" evidence="9">
    <location>
        <begin position="149"/>
        <end position="184"/>
    </location>
</feature>
<evidence type="ECO:0000256" key="6">
    <source>
        <dbReference type="HAMAP-Rule" id="MF_00235"/>
    </source>
</evidence>
<dbReference type="EC" id="2.7.4.3" evidence="6 8"/>
<evidence type="ECO:0000256" key="7">
    <source>
        <dbReference type="RuleBase" id="RU003330"/>
    </source>
</evidence>
<dbReference type="GO" id="GO:0044209">
    <property type="term" value="P:AMP salvage"/>
    <property type="evidence" value="ECO:0007669"/>
    <property type="project" value="UniProtKB-UniRule"/>
</dbReference>